<dbReference type="HOGENOM" id="CLU_135633_0_0_11"/>
<gene>
    <name evidence="1" type="ORF">HMPREF0724_11656</name>
</gene>
<dbReference type="AlphaFoldDB" id="E9SZV5"/>
<name>E9SZV5_RHOHA</name>
<keyword evidence="2" id="KW-1185">Reference proteome</keyword>
<sequence>MTAIGDSPTADAAPSVPISLYELATAPVTTSRRAEQTPRVPTAAYLSSLYRDEVDALAIATCRPTSVVRRGTGFFLSVEFEFDRFLLATNSPLGTLDPSPRRTEPPRWVVQFFARDDGNERFLVEAANEWLIDAFDEALIRVCRQGHWVRADLKYGHLTAPREAATA</sequence>
<dbReference type="Proteomes" id="UP000004245">
    <property type="component" value="Unassembled WGS sequence"/>
</dbReference>
<reference evidence="1" key="1">
    <citation type="submission" date="2011-01" db="EMBL/GenBank/DDBJ databases">
        <authorList>
            <person name="Muzny D."/>
            <person name="Qin X."/>
            <person name="Buhay C."/>
            <person name="Dugan-Rocha S."/>
            <person name="Ding Y."/>
            <person name="Chen G."/>
            <person name="Hawes A."/>
            <person name="Holder M."/>
            <person name="Jhangiani S."/>
            <person name="Johnson A."/>
            <person name="Khan Z."/>
            <person name="Li Z."/>
            <person name="Liu W."/>
            <person name="Liu X."/>
            <person name="Perez L."/>
            <person name="Shen H."/>
            <person name="Wang Q."/>
            <person name="Watt J."/>
            <person name="Xi L."/>
            <person name="Xin Y."/>
            <person name="Zhou J."/>
            <person name="Deng J."/>
            <person name="Jiang H."/>
            <person name="Liu Y."/>
            <person name="Qu J."/>
            <person name="Song X.-Z."/>
            <person name="Zhang L."/>
            <person name="Villasana D."/>
            <person name="Johnson A."/>
            <person name="Liu J."/>
            <person name="Liyanage D."/>
            <person name="Lorensuhewa L."/>
            <person name="Robinson T."/>
            <person name="Song A."/>
            <person name="Song B.-B."/>
            <person name="Dinh H."/>
            <person name="Thornton R."/>
            <person name="Coyle M."/>
            <person name="Francisco L."/>
            <person name="Jackson L."/>
            <person name="Javaid M."/>
            <person name="Korchina V."/>
            <person name="Kovar C."/>
            <person name="Mata R."/>
            <person name="Mathew T."/>
            <person name="Ngo R."/>
            <person name="Nguyen L."/>
            <person name="Nguyen N."/>
            <person name="Okwuonu G."/>
            <person name="Ongeri F."/>
            <person name="Pham C."/>
            <person name="Simmons D."/>
            <person name="Wilczek-Boney K."/>
            <person name="Hale W."/>
            <person name="Jakkamsetti A."/>
            <person name="Pham P."/>
            <person name="Ruth R."/>
            <person name="San Lucas F."/>
            <person name="Warren J."/>
            <person name="Zhang J."/>
            <person name="Zhao Z."/>
            <person name="Zhou C."/>
            <person name="Zhu D."/>
            <person name="Lee S."/>
            <person name="Bess C."/>
            <person name="Blankenburg K."/>
            <person name="Forbes L."/>
            <person name="Fu Q."/>
            <person name="Gubbala S."/>
            <person name="Hirani K."/>
            <person name="Jayaseelan J.C."/>
            <person name="Lara F."/>
            <person name="Munidasa M."/>
            <person name="Palculict T."/>
            <person name="Patil S."/>
            <person name="Pu L.-L."/>
            <person name="Saada N."/>
            <person name="Tang L."/>
            <person name="Weissenberger G."/>
            <person name="Zhu Y."/>
            <person name="Hemphill L."/>
            <person name="Shang Y."/>
            <person name="Youmans B."/>
            <person name="Ayvaz T."/>
            <person name="Ross M."/>
            <person name="Santibanez J."/>
            <person name="Aqrawi P."/>
            <person name="Gross S."/>
            <person name="Joshi V."/>
            <person name="Fowler G."/>
            <person name="Nazareth L."/>
            <person name="Reid J."/>
            <person name="Worley K."/>
            <person name="Petrosino J."/>
            <person name="Highlander S."/>
            <person name="Gibbs R."/>
        </authorList>
    </citation>
    <scope>NUCLEOTIDE SEQUENCE [LARGE SCALE GENOMIC DNA]</scope>
    <source>
        <strain evidence="1">ATCC 33707</strain>
    </source>
</reference>
<proteinExistence type="predicted"/>
<comment type="caution">
    <text evidence="1">The sequence shown here is derived from an EMBL/GenBank/DDBJ whole genome shotgun (WGS) entry which is preliminary data.</text>
</comment>
<evidence type="ECO:0000313" key="1">
    <source>
        <dbReference type="EMBL" id="EGD24538.1"/>
    </source>
</evidence>
<dbReference type="RefSeq" id="WP_005512850.1">
    <property type="nucleotide sequence ID" value="NZ_CM001149.1"/>
</dbReference>
<evidence type="ECO:0000313" key="2">
    <source>
        <dbReference type="Proteomes" id="UP000004245"/>
    </source>
</evidence>
<protein>
    <submittedName>
        <fullName evidence="1">Uncharacterized protein</fullName>
    </submittedName>
</protein>
<accession>E9SZV5</accession>
<organism evidence="1 2">
    <name type="scientific">Prescottella equi ATCC 33707</name>
    <dbReference type="NCBI Taxonomy" id="525370"/>
    <lineage>
        <taxon>Bacteria</taxon>
        <taxon>Bacillati</taxon>
        <taxon>Actinomycetota</taxon>
        <taxon>Actinomycetes</taxon>
        <taxon>Mycobacteriales</taxon>
        <taxon>Nocardiaceae</taxon>
        <taxon>Prescottella</taxon>
    </lineage>
</organism>
<dbReference type="EMBL" id="ADNW02000008">
    <property type="protein sequence ID" value="EGD24538.1"/>
    <property type="molecule type" value="Genomic_DNA"/>
</dbReference>